<dbReference type="EnsemblPlants" id="KRH71892">
    <property type="protein sequence ID" value="KRH71892"/>
    <property type="gene ID" value="GLYMA_02G176100"/>
</dbReference>
<reference evidence="1 2" key="1">
    <citation type="journal article" date="2010" name="Nature">
        <title>Genome sequence of the palaeopolyploid soybean.</title>
        <authorList>
            <person name="Schmutz J."/>
            <person name="Cannon S.B."/>
            <person name="Schlueter J."/>
            <person name="Ma J."/>
            <person name="Mitros T."/>
            <person name="Nelson W."/>
            <person name="Hyten D.L."/>
            <person name="Song Q."/>
            <person name="Thelen J.J."/>
            <person name="Cheng J."/>
            <person name="Xu D."/>
            <person name="Hellsten U."/>
            <person name="May G.D."/>
            <person name="Yu Y."/>
            <person name="Sakurai T."/>
            <person name="Umezawa T."/>
            <person name="Bhattacharyya M.K."/>
            <person name="Sandhu D."/>
            <person name="Valliyodan B."/>
            <person name="Lindquist E."/>
            <person name="Peto M."/>
            <person name="Grant D."/>
            <person name="Shu S."/>
            <person name="Goodstein D."/>
            <person name="Barry K."/>
            <person name="Futrell-Griggs M."/>
            <person name="Abernathy B."/>
            <person name="Du J."/>
            <person name="Tian Z."/>
            <person name="Zhu L."/>
            <person name="Gill N."/>
            <person name="Joshi T."/>
            <person name="Libault M."/>
            <person name="Sethuraman A."/>
            <person name="Zhang X.-C."/>
            <person name="Shinozaki K."/>
            <person name="Nguyen H.T."/>
            <person name="Wing R.A."/>
            <person name="Cregan P."/>
            <person name="Specht J."/>
            <person name="Grimwood J."/>
            <person name="Rokhsar D."/>
            <person name="Stacey G."/>
            <person name="Shoemaker R.C."/>
            <person name="Jackson S.A."/>
        </authorList>
    </citation>
    <scope>NUCLEOTIDE SEQUENCE</scope>
    <source>
        <strain evidence="2">cv. Williams 82</strain>
        <tissue evidence="1">Callus</tissue>
    </source>
</reference>
<organism evidence="1">
    <name type="scientific">Glycine max</name>
    <name type="common">Soybean</name>
    <name type="synonym">Glycine hispida</name>
    <dbReference type="NCBI Taxonomy" id="3847"/>
    <lineage>
        <taxon>Eukaryota</taxon>
        <taxon>Viridiplantae</taxon>
        <taxon>Streptophyta</taxon>
        <taxon>Embryophyta</taxon>
        <taxon>Tracheophyta</taxon>
        <taxon>Spermatophyta</taxon>
        <taxon>Magnoliopsida</taxon>
        <taxon>eudicotyledons</taxon>
        <taxon>Gunneridae</taxon>
        <taxon>Pentapetalae</taxon>
        <taxon>rosids</taxon>
        <taxon>fabids</taxon>
        <taxon>Fabales</taxon>
        <taxon>Fabaceae</taxon>
        <taxon>Papilionoideae</taxon>
        <taxon>50 kb inversion clade</taxon>
        <taxon>NPAAA clade</taxon>
        <taxon>indigoferoid/millettioid clade</taxon>
        <taxon>Phaseoleae</taxon>
        <taxon>Glycine</taxon>
        <taxon>Glycine subgen. Soja</taxon>
    </lineage>
</organism>
<name>A0A0R0L7X7_SOYBN</name>
<dbReference type="EMBL" id="CM000835">
    <property type="protein sequence ID" value="KRH71892.1"/>
    <property type="molecule type" value="Genomic_DNA"/>
</dbReference>
<dbReference type="Gramene" id="KRH71892">
    <property type="protein sequence ID" value="KRH71892"/>
    <property type="gene ID" value="GLYMA_02G176100"/>
</dbReference>
<reference evidence="1" key="3">
    <citation type="submission" date="2018-07" db="EMBL/GenBank/DDBJ databases">
        <title>WGS assembly of Glycine max.</title>
        <authorList>
            <person name="Schmutz J."/>
            <person name="Cannon S."/>
            <person name="Schlueter J."/>
            <person name="Ma J."/>
            <person name="Mitros T."/>
            <person name="Nelson W."/>
            <person name="Hyten D."/>
            <person name="Song Q."/>
            <person name="Thelen J."/>
            <person name="Cheng J."/>
            <person name="Xu D."/>
            <person name="Hellsten U."/>
            <person name="May G."/>
            <person name="Yu Y."/>
            <person name="Sakurai T."/>
            <person name="Umezawa T."/>
            <person name="Bhattacharyya M."/>
            <person name="Sandhu D."/>
            <person name="Valliyodan B."/>
            <person name="Lindquist E."/>
            <person name="Peto M."/>
            <person name="Grant D."/>
            <person name="Shu S."/>
            <person name="Goodstein D."/>
            <person name="Barry K."/>
            <person name="Futrell-Griggs M."/>
            <person name="Abernathy B."/>
            <person name="Du J."/>
            <person name="Tian Z."/>
            <person name="Zhu L."/>
            <person name="Gill N."/>
            <person name="Joshi T."/>
            <person name="Libault M."/>
            <person name="Sethuraman A."/>
            <person name="Zhang X."/>
            <person name="Shinozaki K."/>
            <person name="Nguyen H."/>
            <person name="Wing R."/>
            <person name="Cregan P."/>
            <person name="Specht J."/>
            <person name="Grimwood J."/>
            <person name="Rokhsar D."/>
            <person name="Stacey G."/>
            <person name="Shoemaker R."/>
            <person name="Jackson S."/>
        </authorList>
    </citation>
    <scope>NUCLEOTIDE SEQUENCE</scope>
    <source>
        <tissue evidence="1">Callus</tissue>
    </source>
</reference>
<evidence type="ECO:0000313" key="3">
    <source>
        <dbReference type="Proteomes" id="UP000008827"/>
    </source>
</evidence>
<dbReference type="InParanoid" id="A0A0R0L7X7"/>
<evidence type="ECO:0000313" key="1">
    <source>
        <dbReference type="EMBL" id="KRH71892.1"/>
    </source>
</evidence>
<keyword evidence="3" id="KW-1185">Reference proteome</keyword>
<sequence length="46" mass="5623">MMNVMLEVQKIQPRRTPFTSMMHLQDHEEVNDFHARLFEVIRHICL</sequence>
<evidence type="ECO:0000313" key="2">
    <source>
        <dbReference type="EnsemblPlants" id="KRH71892"/>
    </source>
</evidence>
<dbReference type="AlphaFoldDB" id="A0A0R0L7X7"/>
<proteinExistence type="predicted"/>
<dbReference type="Proteomes" id="UP000008827">
    <property type="component" value="Chromosome 2"/>
</dbReference>
<accession>A0A0R0L7X7</accession>
<reference evidence="2" key="2">
    <citation type="submission" date="2018-02" db="UniProtKB">
        <authorList>
            <consortium name="EnsemblPlants"/>
        </authorList>
    </citation>
    <scope>IDENTIFICATION</scope>
    <source>
        <strain evidence="2">Williams 82</strain>
    </source>
</reference>
<protein>
    <submittedName>
        <fullName evidence="1 2">Uncharacterized protein</fullName>
    </submittedName>
</protein>
<gene>
    <name evidence="1" type="ORF">GLYMA_02G176100</name>
</gene>